<feature type="transmembrane region" description="Helical" evidence="1">
    <location>
        <begin position="28"/>
        <end position="46"/>
    </location>
</feature>
<dbReference type="STRING" id="310780.SAMN05216267_1010172"/>
<evidence type="ECO:0000313" key="3">
    <source>
        <dbReference type="Proteomes" id="UP000181951"/>
    </source>
</evidence>
<evidence type="ECO:0000256" key="1">
    <source>
        <dbReference type="SAM" id="Phobius"/>
    </source>
</evidence>
<dbReference type="EMBL" id="FODD01000010">
    <property type="protein sequence ID" value="SEN81204.1"/>
    <property type="molecule type" value="Genomic_DNA"/>
</dbReference>
<name>A0A1H8JK92_9ACTN</name>
<keyword evidence="1" id="KW-0472">Membrane</keyword>
<proteinExistence type="predicted"/>
<gene>
    <name evidence="2" type="ORF">SAMN05216267_1010172</name>
</gene>
<accession>A0A1H8JK92</accession>
<dbReference type="Proteomes" id="UP000181951">
    <property type="component" value="Unassembled WGS sequence"/>
</dbReference>
<feature type="transmembrane region" description="Helical" evidence="1">
    <location>
        <begin position="58"/>
        <end position="77"/>
    </location>
</feature>
<feature type="transmembrane region" description="Helical" evidence="1">
    <location>
        <begin position="139"/>
        <end position="164"/>
    </location>
</feature>
<dbReference type="AlphaFoldDB" id="A0A1H8JK92"/>
<feature type="transmembrane region" description="Helical" evidence="1">
    <location>
        <begin position="97"/>
        <end position="118"/>
    </location>
</feature>
<keyword evidence="1" id="KW-1133">Transmembrane helix</keyword>
<sequence>MTGTALAVGRRRHAGPRLVRLHLTSRQVPGGLALLAGCAVLLRVALHLHWMPDDGAAARQTLLLIECAAASVVAVAARTPFGESERATGPRLPVLRLAASLLLTAAAAGSLALGAAAARVPGGALGLLRDVPGLAGIGLIAAAALGGALAWTGPLAYTVLAELALMDGWRTPWTWPARPAHDAGAWWCAALAFAAGTALVAARGPRDTGGDG</sequence>
<organism evidence="2 3">
    <name type="scientific">Actinacidiphila rubida</name>
    <dbReference type="NCBI Taxonomy" id="310780"/>
    <lineage>
        <taxon>Bacteria</taxon>
        <taxon>Bacillati</taxon>
        <taxon>Actinomycetota</taxon>
        <taxon>Actinomycetes</taxon>
        <taxon>Kitasatosporales</taxon>
        <taxon>Streptomycetaceae</taxon>
        <taxon>Actinacidiphila</taxon>
    </lineage>
</organism>
<feature type="transmembrane region" description="Helical" evidence="1">
    <location>
        <begin position="184"/>
        <end position="202"/>
    </location>
</feature>
<keyword evidence="3" id="KW-1185">Reference proteome</keyword>
<evidence type="ECO:0000313" key="2">
    <source>
        <dbReference type="EMBL" id="SEN81204.1"/>
    </source>
</evidence>
<protein>
    <submittedName>
        <fullName evidence="2">Uncharacterized protein</fullName>
    </submittedName>
</protein>
<dbReference type="RefSeq" id="WP_075016804.1">
    <property type="nucleotide sequence ID" value="NZ_FODD01000010.1"/>
</dbReference>
<reference evidence="2 3" key="1">
    <citation type="submission" date="2016-10" db="EMBL/GenBank/DDBJ databases">
        <authorList>
            <person name="de Groot N.N."/>
        </authorList>
    </citation>
    <scope>NUCLEOTIDE SEQUENCE [LARGE SCALE GENOMIC DNA]</scope>
    <source>
        <strain evidence="2 3">CGMCC 4.2026</strain>
    </source>
</reference>
<keyword evidence="1" id="KW-0812">Transmembrane</keyword>